<evidence type="ECO:0000313" key="2">
    <source>
        <dbReference type="Proteomes" id="UP001603857"/>
    </source>
</evidence>
<evidence type="ECO:0000313" key="1">
    <source>
        <dbReference type="EMBL" id="KAL2335828.1"/>
    </source>
</evidence>
<gene>
    <name evidence="1" type="ORF">Fmac_010274</name>
</gene>
<dbReference type="AlphaFoldDB" id="A0ABD1MJ60"/>
<organism evidence="1 2">
    <name type="scientific">Flemingia macrophylla</name>
    <dbReference type="NCBI Taxonomy" id="520843"/>
    <lineage>
        <taxon>Eukaryota</taxon>
        <taxon>Viridiplantae</taxon>
        <taxon>Streptophyta</taxon>
        <taxon>Embryophyta</taxon>
        <taxon>Tracheophyta</taxon>
        <taxon>Spermatophyta</taxon>
        <taxon>Magnoliopsida</taxon>
        <taxon>eudicotyledons</taxon>
        <taxon>Gunneridae</taxon>
        <taxon>Pentapetalae</taxon>
        <taxon>rosids</taxon>
        <taxon>fabids</taxon>
        <taxon>Fabales</taxon>
        <taxon>Fabaceae</taxon>
        <taxon>Papilionoideae</taxon>
        <taxon>50 kb inversion clade</taxon>
        <taxon>NPAAA clade</taxon>
        <taxon>indigoferoid/millettioid clade</taxon>
        <taxon>Phaseoleae</taxon>
        <taxon>Flemingia</taxon>
    </lineage>
</organism>
<keyword evidence="2" id="KW-1185">Reference proteome</keyword>
<sequence>MLRYINNMWSVLTRPLGKLNIFSILKMSLVSILTMMFNEGCLIDVLKLPNGYDPFPLPTPEVENEIANVNGVPANLKNVVARFDQNVKVVDQNIEVANPYPALEVFQGNEEGTVVRAA</sequence>
<dbReference type="EMBL" id="JBGMDY010000004">
    <property type="protein sequence ID" value="KAL2335828.1"/>
    <property type="molecule type" value="Genomic_DNA"/>
</dbReference>
<proteinExistence type="predicted"/>
<name>A0ABD1MJ60_9FABA</name>
<reference evidence="1 2" key="1">
    <citation type="submission" date="2024-08" db="EMBL/GenBank/DDBJ databases">
        <title>Insights into the chromosomal genome structure of Flemingia macrophylla.</title>
        <authorList>
            <person name="Ding Y."/>
            <person name="Zhao Y."/>
            <person name="Bi W."/>
            <person name="Wu M."/>
            <person name="Zhao G."/>
            <person name="Gong Y."/>
            <person name="Li W."/>
            <person name="Zhang P."/>
        </authorList>
    </citation>
    <scope>NUCLEOTIDE SEQUENCE [LARGE SCALE GENOMIC DNA]</scope>
    <source>
        <strain evidence="1">DYQJB</strain>
        <tissue evidence="1">Leaf</tissue>
    </source>
</reference>
<accession>A0ABD1MJ60</accession>
<protein>
    <submittedName>
        <fullName evidence="1">Uncharacterized protein</fullName>
    </submittedName>
</protein>
<dbReference type="Proteomes" id="UP001603857">
    <property type="component" value="Unassembled WGS sequence"/>
</dbReference>
<comment type="caution">
    <text evidence="1">The sequence shown here is derived from an EMBL/GenBank/DDBJ whole genome shotgun (WGS) entry which is preliminary data.</text>
</comment>